<name>A0A0V1PSS9_9ASCO</name>
<comment type="subcellular location">
    <subcellularLocation>
        <location evidence="2">Cytoplasm</location>
    </subcellularLocation>
    <subcellularLocation>
        <location evidence="1">Nucleus</location>
    </subcellularLocation>
</comment>
<dbReference type="GO" id="GO:0006606">
    <property type="term" value="P:protein import into nucleus"/>
    <property type="evidence" value="ECO:0007669"/>
    <property type="project" value="TreeGrafter"/>
</dbReference>
<evidence type="ECO:0000256" key="4">
    <source>
        <dbReference type="ARBA" id="ARBA00022448"/>
    </source>
</evidence>
<dbReference type="PANTHER" id="PTHR10997">
    <property type="entry name" value="IMPORTIN-7, 8, 11"/>
    <property type="match status" value="1"/>
</dbReference>
<dbReference type="EMBL" id="LMYN01000153">
    <property type="protein sequence ID" value="KRZ99324.1"/>
    <property type="molecule type" value="Genomic_DNA"/>
</dbReference>
<dbReference type="Pfam" id="PF03810">
    <property type="entry name" value="IBN_N"/>
    <property type="match status" value="1"/>
</dbReference>
<dbReference type="SUPFAM" id="SSF48371">
    <property type="entry name" value="ARM repeat"/>
    <property type="match status" value="1"/>
</dbReference>
<sequence>MAENSLESIPKYLEQSLLPQHAKVAEAQLKSIENQPGFSVNLLHIIASTNLSPSIRLAGVLFFKNLVKRKWVNEEGEYLLPISDINHVKSEILDIMIKLPNQLQIQIGETISIIAESDFPHNWNNLIDELVLKLSLEDFVLNKGILLVAHSIFKRWRPLFRSDELFLEIKLVLDKFAEPYLTLLNKLDQLISEALNKQDKASLTIYFENLLLLVQIYYDLNSQDIPEFFEDHMMNGMEIMHKYLVLETPLITDQDSDDEIDVLIKTKTSIVELVSLYVSRYADVFEPLIENFITTIWKLINSYVTKQQKFDLLVVKALSFLTSVTKMAKYQPLFDNESSLKEIIEKIILPNIYFREIDEELFEDEPINFVRSDLEGSDFDSRRKSATDFLRELKEVNTGLLTNTVMNYVNQFLSSQSDWKSKDIAIYLFSSLAAKGSVTNVGVTSTNVLVDVVKFFSDNIANDLMNTNHSTNPILKTDAIKYIFTFRNQLTKEQLLTTFPLLINHLQDSNTVVYTYSSITIEKLLSMNSFTDVNHSPVFNKNDVQPFVNDLLTNLFRLILSNDQSSPEKLAENEFLMKCIMRVLNTVEGLIDDSFKVTIIDQLLKILKIIAKNPSNPKFSHYIFESLGLLVKFGTNDYDKVNQYIELILPSLLEILSEDVQEFVPYTFQILAFLLELYPNSKPLPESYKQLIKPLLSPAVWEYRGNIPGVTRLLIAILEQEPSVFTANDQSLTPLLGVFQKLIASKVNDIYGFDLLESILLSIPLNILENYLKQVAILLLTRLKNSRTEKFIKKFVVFISSLCCIPLNEELNAKCHSLINSDFVISFIDSVQPGVFPQIYNSFMLPTSSGLTNLQDKKLVTLGLLEMVNSDQFTKGNYSSLIIPTVDQLVRNLTSLGGLLKSSSTVNNTTSAQIGTTSVPINELDLEGSSFGSQFSKIISIQVKPFDPLPNVKNNDQNSIKMGAMTNIEKLNNLGALNQLSDETRQLLSNISV</sequence>
<keyword evidence="7" id="KW-0539">Nucleus</keyword>
<dbReference type="Gene3D" id="1.25.10.10">
    <property type="entry name" value="Leucine-rich Repeat Variant"/>
    <property type="match status" value="1"/>
</dbReference>
<protein>
    <recommendedName>
        <fullName evidence="8">Importin N-terminal domain-containing protein</fullName>
    </recommendedName>
</protein>
<evidence type="ECO:0000256" key="7">
    <source>
        <dbReference type="ARBA" id="ARBA00023242"/>
    </source>
</evidence>
<keyword evidence="10" id="KW-1185">Reference proteome</keyword>
<dbReference type="GO" id="GO:0005829">
    <property type="term" value="C:cytosol"/>
    <property type="evidence" value="ECO:0007669"/>
    <property type="project" value="TreeGrafter"/>
</dbReference>
<dbReference type="AlphaFoldDB" id="A0A0V1PSS9"/>
<dbReference type="GO" id="GO:0031267">
    <property type="term" value="F:small GTPase binding"/>
    <property type="evidence" value="ECO:0007669"/>
    <property type="project" value="InterPro"/>
</dbReference>
<dbReference type="GO" id="GO:0006611">
    <property type="term" value="P:protein export from nucleus"/>
    <property type="evidence" value="ECO:0007669"/>
    <property type="project" value="TreeGrafter"/>
</dbReference>
<evidence type="ECO:0000256" key="2">
    <source>
        <dbReference type="ARBA" id="ARBA00004496"/>
    </source>
</evidence>
<dbReference type="OrthoDB" id="3268246at2759"/>
<dbReference type="SMART" id="SM00913">
    <property type="entry name" value="IBN_N"/>
    <property type="match status" value="1"/>
</dbReference>
<proteinExistence type="inferred from homology"/>
<dbReference type="GO" id="GO:0005635">
    <property type="term" value="C:nuclear envelope"/>
    <property type="evidence" value="ECO:0007669"/>
    <property type="project" value="TreeGrafter"/>
</dbReference>
<keyword evidence="6" id="KW-0653">Protein transport</keyword>
<evidence type="ECO:0000256" key="6">
    <source>
        <dbReference type="ARBA" id="ARBA00022927"/>
    </source>
</evidence>
<dbReference type="InterPro" id="IPR016024">
    <property type="entry name" value="ARM-type_fold"/>
</dbReference>
<evidence type="ECO:0000313" key="10">
    <source>
        <dbReference type="Proteomes" id="UP000054251"/>
    </source>
</evidence>
<dbReference type="GeneID" id="26841932"/>
<dbReference type="InterPro" id="IPR013713">
    <property type="entry name" value="XPO2_central"/>
</dbReference>
<dbReference type="InterPro" id="IPR001494">
    <property type="entry name" value="Importin-beta_N"/>
</dbReference>
<comment type="similarity">
    <text evidence="3">Belongs to the XPO2/CSE1 family.</text>
</comment>
<evidence type="ECO:0000256" key="5">
    <source>
        <dbReference type="ARBA" id="ARBA00022490"/>
    </source>
</evidence>
<dbReference type="Proteomes" id="UP000054251">
    <property type="component" value="Unassembled WGS sequence"/>
</dbReference>
<dbReference type="Pfam" id="PF08506">
    <property type="entry name" value="Cse1"/>
    <property type="match status" value="1"/>
</dbReference>
<keyword evidence="5" id="KW-0963">Cytoplasm</keyword>
<evidence type="ECO:0000313" key="9">
    <source>
        <dbReference type="EMBL" id="KRZ99324.1"/>
    </source>
</evidence>
<reference evidence="9 10" key="1">
    <citation type="submission" date="2015-11" db="EMBL/GenBank/DDBJ databases">
        <title>The genome of Debaryomyces fabryi.</title>
        <authorList>
            <person name="Tafer H."/>
            <person name="Lopandic K."/>
        </authorList>
    </citation>
    <scope>NUCLEOTIDE SEQUENCE [LARGE SCALE GENOMIC DNA]</scope>
    <source>
        <strain evidence="9 10">CBS 789</strain>
    </source>
</reference>
<dbReference type="PANTHER" id="PTHR10997:SF8">
    <property type="entry name" value="EXPORTIN-2"/>
    <property type="match status" value="1"/>
</dbReference>
<dbReference type="Pfam" id="PF03378">
    <property type="entry name" value="CAS_CSE1"/>
    <property type="match status" value="1"/>
</dbReference>
<dbReference type="RefSeq" id="XP_015465427.1">
    <property type="nucleotide sequence ID" value="XM_015613752.1"/>
</dbReference>
<dbReference type="PROSITE" id="PS50166">
    <property type="entry name" value="IMPORTIN_B_NT"/>
    <property type="match status" value="1"/>
</dbReference>
<dbReference type="GO" id="GO:0005049">
    <property type="term" value="F:nuclear export signal receptor activity"/>
    <property type="evidence" value="ECO:0007669"/>
    <property type="project" value="TreeGrafter"/>
</dbReference>
<evidence type="ECO:0000259" key="8">
    <source>
        <dbReference type="PROSITE" id="PS50166"/>
    </source>
</evidence>
<feature type="domain" description="Importin N-terminal" evidence="8">
    <location>
        <begin position="25"/>
        <end position="98"/>
    </location>
</feature>
<evidence type="ECO:0000256" key="3">
    <source>
        <dbReference type="ARBA" id="ARBA00008669"/>
    </source>
</evidence>
<dbReference type="InterPro" id="IPR005043">
    <property type="entry name" value="XPO2_C"/>
</dbReference>
<evidence type="ECO:0000256" key="1">
    <source>
        <dbReference type="ARBA" id="ARBA00004123"/>
    </source>
</evidence>
<organism evidence="9 10">
    <name type="scientific">Debaryomyces fabryi</name>
    <dbReference type="NCBI Taxonomy" id="58627"/>
    <lineage>
        <taxon>Eukaryota</taxon>
        <taxon>Fungi</taxon>
        <taxon>Dikarya</taxon>
        <taxon>Ascomycota</taxon>
        <taxon>Saccharomycotina</taxon>
        <taxon>Pichiomycetes</taxon>
        <taxon>Debaryomycetaceae</taxon>
        <taxon>Debaryomyces</taxon>
    </lineage>
</organism>
<dbReference type="InterPro" id="IPR011989">
    <property type="entry name" value="ARM-like"/>
</dbReference>
<comment type="caution">
    <text evidence="9">The sequence shown here is derived from an EMBL/GenBank/DDBJ whole genome shotgun (WGS) entry which is preliminary data.</text>
</comment>
<gene>
    <name evidence="9" type="ORF">AC631_04923</name>
</gene>
<accession>A0A0V1PSS9</accession>
<keyword evidence="4" id="KW-0813">Transport</keyword>